<dbReference type="RefSeq" id="WP_054843909.1">
    <property type="nucleotide sequence ID" value="NZ_BBBK01000009.1"/>
</dbReference>
<dbReference type="EMBL" id="BMNM01000011">
    <property type="protein sequence ID" value="GGI84393.1"/>
    <property type="molecule type" value="Genomic_DNA"/>
</dbReference>
<proteinExistence type="inferred from homology"/>
<reference evidence="5" key="2">
    <citation type="submission" date="2020-09" db="EMBL/GenBank/DDBJ databases">
        <authorList>
            <person name="Sun Q."/>
            <person name="Ohkuma M."/>
        </authorList>
    </citation>
    <scope>NUCLEOTIDE SEQUENCE</scope>
    <source>
        <strain evidence="5">JCM 11219</strain>
    </source>
</reference>
<comment type="caution">
    <text evidence="5">The sequence shown here is derived from an EMBL/GenBank/DDBJ whole genome shotgun (WGS) entry which is preliminary data.</text>
</comment>
<evidence type="ECO:0000313" key="6">
    <source>
        <dbReference type="Proteomes" id="UP000657075"/>
    </source>
</evidence>
<dbReference type="Proteomes" id="UP000657075">
    <property type="component" value="Unassembled WGS sequence"/>
</dbReference>
<reference evidence="5" key="1">
    <citation type="journal article" date="2014" name="Int. J. Syst. Evol. Microbiol.">
        <title>Complete genome sequence of Corynebacterium casei LMG S-19264T (=DSM 44701T), isolated from a smear-ripened cheese.</title>
        <authorList>
            <consortium name="US DOE Joint Genome Institute (JGI-PGF)"/>
            <person name="Walter F."/>
            <person name="Albersmeier A."/>
            <person name="Kalinowski J."/>
            <person name="Ruckert C."/>
        </authorList>
    </citation>
    <scope>NUCLEOTIDE SEQUENCE</scope>
    <source>
        <strain evidence="5">JCM 11219</strain>
    </source>
</reference>
<keyword evidence="3" id="KW-0808">Transferase</keyword>
<accession>A0A830EK06</accession>
<evidence type="ECO:0000313" key="5">
    <source>
        <dbReference type="EMBL" id="GGI84393.1"/>
    </source>
</evidence>
<dbReference type="GO" id="GO:0016757">
    <property type="term" value="F:glycosyltransferase activity"/>
    <property type="evidence" value="ECO:0007669"/>
    <property type="project" value="UniProtKB-KW"/>
</dbReference>
<dbReference type="Pfam" id="PF00535">
    <property type="entry name" value="Glycos_transf_2"/>
    <property type="match status" value="1"/>
</dbReference>
<dbReference type="InterPro" id="IPR001173">
    <property type="entry name" value="Glyco_trans_2-like"/>
</dbReference>
<dbReference type="SUPFAM" id="SSF53448">
    <property type="entry name" value="Nucleotide-diphospho-sugar transferases"/>
    <property type="match status" value="1"/>
</dbReference>
<evidence type="ECO:0000256" key="1">
    <source>
        <dbReference type="ARBA" id="ARBA00006739"/>
    </source>
</evidence>
<dbReference type="InterPro" id="IPR029044">
    <property type="entry name" value="Nucleotide-diphossugar_trans"/>
</dbReference>
<evidence type="ECO:0000256" key="2">
    <source>
        <dbReference type="ARBA" id="ARBA00022676"/>
    </source>
</evidence>
<name>A0A830EK06_9CREN</name>
<dbReference type="Gene3D" id="3.90.550.10">
    <property type="entry name" value="Spore Coat Polysaccharide Biosynthesis Protein SpsA, Chain A"/>
    <property type="match status" value="1"/>
</dbReference>
<evidence type="ECO:0000259" key="4">
    <source>
        <dbReference type="Pfam" id="PF00535"/>
    </source>
</evidence>
<keyword evidence="2" id="KW-0328">Glycosyltransferase</keyword>
<comment type="similarity">
    <text evidence="1">Belongs to the glycosyltransferase 2 family.</text>
</comment>
<evidence type="ECO:0000256" key="3">
    <source>
        <dbReference type="ARBA" id="ARBA00022679"/>
    </source>
</evidence>
<dbReference type="AlphaFoldDB" id="A0A830EK06"/>
<dbReference type="PANTHER" id="PTHR43179:SF12">
    <property type="entry name" value="GALACTOFURANOSYLTRANSFERASE GLFT2"/>
    <property type="match status" value="1"/>
</dbReference>
<feature type="domain" description="Glycosyltransferase 2-like" evidence="4">
    <location>
        <begin position="6"/>
        <end position="98"/>
    </location>
</feature>
<dbReference type="PANTHER" id="PTHR43179">
    <property type="entry name" value="RHAMNOSYLTRANSFERASE WBBL"/>
    <property type="match status" value="1"/>
</dbReference>
<organism evidence="5 6">
    <name type="scientific">Vulcanisaeta souniana JCM 11219</name>
    <dbReference type="NCBI Taxonomy" id="1293586"/>
    <lineage>
        <taxon>Archaea</taxon>
        <taxon>Thermoproteota</taxon>
        <taxon>Thermoprotei</taxon>
        <taxon>Thermoproteales</taxon>
        <taxon>Thermoproteaceae</taxon>
        <taxon>Vulcanisaeta</taxon>
    </lineage>
</organism>
<sequence length="102" mass="11706">MMVKASVVWLNYNSMRFIDIAIKSLDSFLNLDFDGYELIVVDNTSTDGSFERIKKFIEEKRPSGVRVRVIRNERNLGYAGGMNVGWEARDPDSKYVAFVMDS</sequence>
<protein>
    <recommendedName>
        <fullName evidence="4">Glycosyltransferase 2-like domain-containing protein</fullName>
    </recommendedName>
</protein>
<gene>
    <name evidence="5" type="ORF">GCM10007112_21690</name>
</gene>